<gene>
    <name evidence="2" type="ORF">AZE42_06280</name>
</gene>
<evidence type="ECO:0000313" key="3">
    <source>
        <dbReference type="Proteomes" id="UP000183567"/>
    </source>
</evidence>
<comment type="caution">
    <text evidence="2">The sequence shown here is derived from an EMBL/GenBank/DDBJ whole genome shotgun (WGS) entry which is preliminary data.</text>
</comment>
<evidence type="ECO:0000256" key="1">
    <source>
        <dbReference type="SAM" id="MobiDB-lite"/>
    </source>
</evidence>
<dbReference type="EMBL" id="LVVM01006611">
    <property type="protein sequence ID" value="OJA07609.1"/>
    <property type="molecule type" value="Genomic_DNA"/>
</dbReference>
<protein>
    <submittedName>
        <fullName evidence="2">Uncharacterized protein</fullName>
    </submittedName>
</protein>
<name>A0A1J8Q1J8_9AGAM</name>
<dbReference type="OrthoDB" id="2186770at2759"/>
<dbReference type="Proteomes" id="UP000183567">
    <property type="component" value="Unassembled WGS sequence"/>
</dbReference>
<reference evidence="2 3" key="1">
    <citation type="submission" date="2016-03" db="EMBL/GenBank/DDBJ databases">
        <title>Comparative genomics of the ectomycorrhizal sister species Rhizopogon vinicolor and Rhizopogon vesiculosus (Basidiomycota: Boletales) reveals a divergence of the mating type B locus.</title>
        <authorList>
            <person name="Mujic A.B."/>
            <person name="Kuo A."/>
            <person name="Tritt A."/>
            <person name="Lipzen A."/>
            <person name="Chen C."/>
            <person name="Johnson J."/>
            <person name="Sharma A."/>
            <person name="Barry K."/>
            <person name="Grigoriev I.V."/>
            <person name="Spatafora J.W."/>
        </authorList>
    </citation>
    <scope>NUCLEOTIDE SEQUENCE [LARGE SCALE GENOMIC DNA]</scope>
    <source>
        <strain evidence="2 3">AM-OR11-056</strain>
    </source>
</reference>
<keyword evidence="3" id="KW-1185">Reference proteome</keyword>
<evidence type="ECO:0000313" key="2">
    <source>
        <dbReference type="EMBL" id="OJA07609.1"/>
    </source>
</evidence>
<accession>A0A1J8Q1J8</accession>
<dbReference type="AlphaFoldDB" id="A0A1J8Q1J8"/>
<proteinExistence type="predicted"/>
<organism evidence="2 3">
    <name type="scientific">Rhizopogon vesiculosus</name>
    <dbReference type="NCBI Taxonomy" id="180088"/>
    <lineage>
        <taxon>Eukaryota</taxon>
        <taxon>Fungi</taxon>
        <taxon>Dikarya</taxon>
        <taxon>Basidiomycota</taxon>
        <taxon>Agaricomycotina</taxon>
        <taxon>Agaricomycetes</taxon>
        <taxon>Agaricomycetidae</taxon>
        <taxon>Boletales</taxon>
        <taxon>Suillineae</taxon>
        <taxon>Rhizopogonaceae</taxon>
        <taxon>Rhizopogon</taxon>
    </lineage>
</organism>
<sequence length="75" mass="8361">MEEAPPAKRKRLESGQDNLFDEARRKNATDLLDLATDNTSNLEAKIHMISPCLGGTHQLNLEISEHGDNTAFWSP</sequence>
<feature type="region of interest" description="Disordered" evidence="1">
    <location>
        <begin position="1"/>
        <end position="22"/>
    </location>
</feature>